<dbReference type="InterPro" id="IPR023674">
    <property type="entry name" value="Ribosomal_uL1-like"/>
</dbReference>
<dbReference type="InterPro" id="IPR016095">
    <property type="entry name" value="Ribosomal_uL1_3-a/b-sand"/>
</dbReference>
<dbReference type="Pfam" id="PF00687">
    <property type="entry name" value="Ribosomal_L1"/>
    <property type="match status" value="1"/>
</dbReference>
<dbReference type="Proteomes" id="UP001162156">
    <property type="component" value="Unassembled WGS sequence"/>
</dbReference>
<dbReference type="Gene3D" id="3.30.190.20">
    <property type="match status" value="1"/>
</dbReference>
<accession>A0AAV8XG61</accession>
<keyword evidence="5" id="KW-1185">Reference proteome</keyword>
<evidence type="ECO:0000256" key="3">
    <source>
        <dbReference type="ARBA" id="ARBA00023274"/>
    </source>
</evidence>
<dbReference type="EMBL" id="JANEYF010003318">
    <property type="protein sequence ID" value="KAJ8937493.1"/>
    <property type="molecule type" value="Genomic_DNA"/>
</dbReference>
<evidence type="ECO:0000256" key="2">
    <source>
        <dbReference type="ARBA" id="ARBA00022980"/>
    </source>
</evidence>
<proteinExistence type="inferred from homology"/>
<comment type="caution">
    <text evidence="4">The sequence shown here is derived from an EMBL/GenBank/DDBJ whole genome shotgun (WGS) entry which is preliminary data.</text>
</comment>
<dbReference type="AlphaFoldDB" id="A0AAV8XG61"/>
<keyword evidence="2" id="KW-0689">Ribosomal protein</keyword>
<dbReference type="PANTHER" id="PTHR36427:SF3">
    <property type="entry name" value="LARGE RIBOSOMAL SUBUNIT PROTEIN UL1M"/>
    <property type="match status" value="1"/>
</dbReference>
<dbReference type="GO" id="GO:0005840">
    <property type="term" value="C:ribosome"/>
    <property type="evidence" value="ECO:0007669"/>
    <property type="project" value="UniProtKB-KW"/>
</dbReference>
<evidence type="ECO:0008006" key="6">
    <source>
        <dbReference type="Google" id="ProtNLM"/>
    </source>
</evidence>
<name>A0AAV8XG61_9CUCU</name>
<sequence length="302" mass="34911">MAKPDFTTLAFSKMVRNHISYRLLLKREQRKFDDSWKRDPIDNVYVAKYYKWVVYPFSEAVECHRETHHPEVYNKPNANLRVSIELNMQGEKKTRYVDNFSRIAAIPHKFDNGEDRTIIAFSKSAECQKEASEAGAQLSGGVELIKQIQNGQVSLQDFQFIVAHPEILPELVTLRGLMKRRFPNPRAGTLDANLGQVVERFINGVNYSAIKDEHEKDFGIIETFIGTLNMDASQLEENFAALIRDVYSMKPKREGHFISRCLLWSPPSQEKLKVDHNLYLSFIEPNNEMIEEDEEVAEKITL</sequence>
<dbReference type="PANTHER" id="PTHR36427">
    <property type="entry name" value="54S RIBOSOMAL PROTEIN L1, MITOCHONDRIAL"/>
    <property type="match status" value="1"/>
</dbReference>
<gene>
    <name evidence="4" type="ORF">NQ314_011883</name>
</gene>
<evidence type="ECO:0000256" key="1">
    <source>
        <dbReference type="ARBA" id="ARBA00010531"/>
    </source>
</evidence>
<organism evidence="4 5">
    <name type="scientific">Rhamnusium bicolor</name>
    <dbReference type="NCBI Taxonomy" id="1586634"/>
    <lineage>
        <taxon>Eukaryota</taxon>
        <taxon>Metazoa</taxon>
        <taxon>Ecdysozoa</taxon>
        <taxon>Arthropoda</taxon>
        <taxon>Hexapoda</taxon>
        <taxon>Insecta</taxon>
        <taxon>Pterygota</taxon>
        <taxon>Neoptera</taxon>
        <taxon>Endopterygota</taxon>
        <taxon>Coleoptera</taxon>
        <taxon>Polyphaga</taxon>
        <taxon>Cucujiformia</taxon>
        <taxon>Chrysomeloidea</taxon>
        <taxon>Cerambycidae</taxon>
        <taxon>Lepturinae</taxon>
        <taxon>Rhagiini</taxon>
        <taxon>Rhamnusium</taxon>
    </lineage>
</organism>
<keyword evidence="3" id="KW-0687">Ribonucleoprotein</keyword>
<protein>
    <recommendedName>
        <fullName evidence="6">39S ribosomal protein L1, mitochondrial</fullName>
    </recommendedName>
</protein>
<dbReference type="SUPFAM" id="SSF56808">
    <property type="entry name" value="Ribosomal protein L1"/>
    <property type="match status" value="1"/>
</dbReference>
<dbReference type="Gene3D" id="3.40.50.790">
    <property type="match status" value="1"/>
</dbReference>
<evidence type="ECO:0000313" key="4">
    <source>
        <dbReference type="EMBL" id="KAJ8937493.1"/>
    </source>
</evidence>
<reference evidence="4" key="1">
    <citation type="journal article" date="2023" name="Insect Mol. Biol.">
        <title>Genome sequencing provides insights into the evolution of gene families encoding plant cell wall-degrading enzymes in longhorned beetles.</title>
        <authorList>
            <person name="Shin N.R."/>
            <person name="Okamura Y."/>
            <person name="Kirsch R."/>
            <person name="Pauchet Y."/>
        </authorList>
    </citation>
    <scope>NUCLEOTIDE SEQUENCE</scope>
    <source>
        <strain evidence="4">RBIC_L_NR</strain>
    </source>
</reference>
<dbReference type="GO" id="GO:1990904">
    <property type="term" value="C:ribonucleoprotein complex"/>
    <property type="evidence" value="ECO:0007669"/>
    <property type="project" value="UniProtKB-KW"/>
</dbReference>
<comment type="similarity">
    <text evidence="1">Belongs to the universal ribosomal protein uL1 family.</text>
</comment>
<evidence type="ECO:0000313" key="5">
    <source>
        <dbReference type="Proteomes" id="UP001162156"/>
    </source>
</evidence>
<dbReference type="InterPro" id="IPR028364">
    <property type="entry name" value="Ribosomal_uL1/biogenesis"/>
</dbReference>